<dbReference type="GO" id="GO:0007004">
    <property type="term" value="P:telomere maintenance via telomerase"/>
    <property type="evidence" value="ECO:0007669"/>
    <property type="project" value="TreeGrafter"/>
</dbReference>
<sequence>MSSTFPTVPGYDGPWSLKDFLQRYFFVRLRFEASPSTCFVPSSNERVLFVRPTGGFAVVMYASLSAPPPPPPPPVQLLATSGEGKFAFTGNGFLPRAESLTPHGRALTSSLLRCSFWNSLFAQLGPAAVSFIITWCPVVVQFEPNGGGLQVLGPPLKNAVPRAVNRQRGPGWTGSRITGHYERNAQHRALRGNSSESLMSSLYRLNVSRLPLIGEAPLCTFAELDRRVNPKLSTLWQEHHSGMGAAASSCRCSVTAGAVPMPCADACSVFAVSRELVHLVFPYTLSINVDGDNTVKMASVERHLTHVLHCVLSGVCQMNFRGAAIKHTGFLEERSLSFSQFRPRGETGACAAVPVSELTVPEAIMTSYLRSLLGGIWWRAPEATERVSFWGEALVLERLCAITLNWLQCGRNEIFPLSHFLHEMPVAKLPWLRGFYTRGSGRRRRSMIQQRVLLQFIFFLFQHVVPFLIRRSFHVTWSSKKPNAFLFIPKSVWIRLVSRELRQVCIRRRRRAKRERDGDGAPQPMALPPMALERLTSDDIVGLKMPPGKDAVPAVTTAPPVLYSSIRFLLDQHKLRPIARVRFANARWLLKMADGLCSPTTSSVCNVSGRAVASRTRTKRSSAVSPNATILRGALRCLLAGLVEQHVGSALVKFTNISHQDEYAEVRSFVEGARKFCHHPLLAPTPVPSAAPVGSSAMVTMVRGDAARCYDCLPQEAVMNIVRRLLPHEFYHTLSFTAVAPLTGGRGTATVEEVSGQGWKPTERDTPSVRVLLHRRVKLQTVSGKCVQNGTLPGIPKGWIMYEEPTSPSESVMRGDEMRTLLGQHLQKHLVIINGRLYSQGVGITQGSAVAMLLCDILLETVDQSLSNILSQHEEPALLLRRVDDVLVVTLSPVAAARCDAALRHGWPEVGFFCQNEKLRCTTVALIPWCGLLWNPQTLEFSVEWKRLSSLLPHIASRPMTGNEPLHCSLRLMSILCLRTPLTVLCRRINTKTRVVQTLCEIGFLWSRFFLKKLLQNATFIRPHVRVLLRPLALAIASLRRLIRRQKGYLERLGSFCDVTDEEIRLCVLFTLHHTLQEWLPRMISQIRRRRGGLKRFFLLLSALVRRKMRATLLLDGARCEEDDDEHIAASRGGSHGVAAAAVNDDDDDVRALLLTEGDDTVIVRALAAVRFSASRAFTHGGSFYRLSGDPIREDCEQKNNKKKRFCCPPL</sequence>
<gene>
    <name evidence="15" type="ORF">MOQ_007129</name>
</gene>
<evidence type="ECO:0000256" key="10">
    <source>
        <dbReference type="ARBA" id="ARBA00022918"/>
    </source>
</evidence>
<dbReference type="InterPro" id="IPR003545">
    <property type="entry name" value="Telomerase_RT"/>
</dbReference>
<keyword evidence="4 13" id="KW-0158">Chromosome</keyword>
<accession>K2M2G1</accession>
<keyword evidence="9 13" id="KW-0779">Telomere</keyword>
<name>K2M2G1_TRYCR</name>
<evidence type="ECO:0000256" key="3">
    <source>
        <dbReference type="ARBA" id="ARBA00016182"/>
    </source>
</evidence>
<dbReference type="GO" id="GO:0046872">
    <property type="term" value="F:metal ion binding"/>
    <property type="evidence" value="ECO:0007669"/>
    <property type="project" value="UniProtKB-KW"/>
</dbReference>
<dbReference type="GO" id="GO:0000333">
    <property type="term" value="C:telomerase catalytic core complex"/>
    <property type="evidence" value="ECO:0007669"/>
    <property type="project" value="TreeGrafter"/>
</dbReference>
<dbReference type="GO" id="GO:0070034">
    <property type="term" value="F:telomerase RNA binding"/>
    <property type="evidence" value="ECO:0007669"/>
    <property type="project" value="TreeGrafter"/>
</dbReference>
<dbReference type="OrthoDB" id="289721at2759"/>
<dbReference type="Proteomes" id="UP000007350">
    <property type="component" value="Unassembled WGS sequence"/>
</dbReference>
<dbReference type="EC" id="2.7.7.49" evidence="2 13"/>
<comment type="catalytic activity">
    <reaction evidence="12 13">
        <text>DNA(n) + a 2'-deoxyribonucleoside 5'-triphosphate = DNA(n+1) + diphosphate</text>
        <dbReference type="Rhea" id="RHEA:22508"/>
        <dbReference type="Rhea" id="RHEA-COMP:17339"/>
        <dbReference type="Rhea" id="RHEA-COMP:17340"/>
        <dbReference type="ChEBI" id="CHEBI:33019"/>
        <dbReference type="ChEBI" id="CHEBI:61560"/>
        <dbReference type="ChEBI" id="CHEBI:173112"/>
        <dbReference type="EC" id="2.7.7.49"/>
    </reaction>
</comment>
<dbReference type="PANTHER" id="PTHR12066">
    <property type="entry name" value="TELOMERASE REVERSE TRANSCRIPTASE"/>
    <property type="match status" value="1"/>
</dbReference>
<dbReference type="GO" id="GO:0003720">
    <property type="term" value="F:telomerase activity"/>
    <property type="evidence" value="ECO:0007669"/>
    <property type="project" value="InterPro"/>
</dbReference>
<evidence type="ECO:0000259" key="14">
    <source>
        <dbReference type="PROSITE" id="PS50878"/>
    </source>
</evidence>
<comment type="similarity">
    <text evidence="1 13">Belongs to the reverse transcriptase family. Telomerase subfamily.</text>
</comment>
<comment type="subcellular location">
    <subcellularLocation>
        <location evidence="13">Nucleus</location>
    </subcellularLocation>
    <subcellularLocation>
        <location evidence="13">Chromosome</location>
        <location evidence="13">Telomere</location>
    </subcellularLocation>
</comment>
<evidence type="ECO:0000256" key="8">
    <source>
        <dbReference type="ARBA" id="ARBA00022842"/>
    </source>
</evidence>
<evidence type="ECO:0000256" key="11">
    <source>
        <dbReference type="ARBA" id="ARBA00023242"/>
    </source>
</evidence>
<evidence type="ECO:0000313" key="16">
    <source>
        <dbReference type="Proteomes" id="UP000007350"/>
    </source>
</evidence>
<evidence type="ECO:0000313" key="15">
    <source>
        <dbReference type="EMBL" id="EKF29103.1"/>
    </source>
</evidence>
<dbReference type="GO" id="GO:0000781">
    <property type="term" value="C:chromosome, telomeric region"/>
    <property type="evidence" value="ECO:0007669"/>
    <property type="project" value="UniProtKB-SubCell"/>
</dbReference>
<keyword evidence="11 13" id="KW-0539">Nucleus</keyword>
<dbReference type="GO" id="GO:0042162">
    <property type="term" value="F:telomeric DNA binding"/>
    <property type="evidence" value="ECO:0007669"/>
    <property type="project" value="TreeGrafter"/>
</dbReference>
<keyword evidence="5 13" id="KW-0808">Transferase</keyword>
<dbReference type="CDD" id="cd01648">
    <property type="entry name" value="TERT"/>
    <property type="match status" value="1"/>
</dbReference>
<keyword evidence="16" id="KW-1185">Reference proteome</keyword>
<dbReference type="PANTHER" id="PTHR12066:SF0">
    <property type="entry name" value="TELOMERASE REVERSE TRANSCRIPTASE"/>
    <property type="match status" value="1"/>
</dbReference>
<comment type="caution">
    <text evidence="15">The sequence shown here is derived from an EMBL/GenBank/DDBJ whole genome shotgun (WGS) entry which is preliminary data.</text>
</comment>
<keyword evidence="6 13" id="KW-0548">Nucleotidyltransferase</keyword>
<dbReference type="PROSITE" id="PS50878">
    <property type="entry name" value="RT_POL"/>
    <property type="match status" value="1"/>
</dbReference>
<keyword evidence="10 13" id="KW-0695">RNA-directed DNA polymerase</keyword>
<dbReference type="SMART" id="SM00975">
    <property type="entry name" value="Telomerase_RBD"/>
    <property type="match status" value="1"/>
</dbReference>
<dbReference type="InterPro" id="IPR000477">
    <property type="entry name" value="RT_dom"/>
</dbReference>
<evidence type="ECO:0000256" key="1">
    <source>
        <dbReference type="ARBA" id="ARBA00008001"/>
    </source>
</evidence>
<proteinExistence type="inferred from homology"/>
<evidence type="ECO:0000256" key="13">
    <source>
        <dbReference type="RuleBase" id="RU365061"/>
    </source>
</evidence>
<dbReference type="InterPro" id="IPR021891">
    <property type="entry name" value="Telomerase_RBD"/>
</dbReference>
<dbReference type="EMBL" id="AHKC01014105">
    <property type="protein sequence ID" value="EKF29103.1"/>
    <property type="molecule type" value="Genomic_DNA"/>
</dbReference>
<feature type="domain" description="Reverse transcriptase" evidence="14">
    <location>
        <begin position="550"/>
        <end position="934"/>
    </location>
</feature>
<dbReference type="AlphaFoldDB" id="K2M2G1"/>
<keyword evidence="8 13" id="KW-0460">Magnesium</keyword>
<dbReference type="Gene3D" id="1.10.132.70">
    <property type="match status" value="1"/>
</dbReference>
<comment type="function">
    <text evidence="13">Telomerase is a ribonucleoprotein enzyme essential for the replication of chromosome termini in most eukaryotes. It elongates telomeres. It is a reverse transcriptase that adds simple sequence repeats to chromosome ends by copying a template sequence within the RNA component of the enzyme.</text>
</comment>
<evidence type="ECO:0000256" key="9">
    <source>
        <dbReference type="ARBA" id="ARBA00022895"/>
    </source>
</evidence>
<reference evidence="15 16" key="1">
    <citation type="journal article" date="2012" name="BMC Genomics">
        <title>Comparative genomic analysis of human infective Trypanosoma cruzi lineages with the bat-restricted subspecies T. cruzi marinkellei.</title>
        <authorList>
            <person name="Franzen O."/>
            <person name="Talavera-Lopez C."/>
            <person name="Ochaya S."/>
            <person name="Butler C.E."/>
            <person name="Messenger L.A."/>
            <person name="Lewis M.D."/>
            <person name="Llewellyn M.S."/>
            <person name="Marinkelle C.J."/>
            <person name="Tyler K.M."/>
            <person name="Miles M.A."/>
            <person name="Andersson B."/>
        </authorList>
    </citation>
    <scope>NUCLEOTIDE SEQUENCE [LARGE SCALE GENOMIC DNA]</scope>
    <source>
        <strain evidence="15 16">B7</strain>
    </source>
</reference>
<dbReference type="Pfam" id="PF12009">
    <property type="entry name" value="Telomerase_RBD"/>
    <property type="match status" value="1"/>
</dbReference>
<evidence type="ECO:0000256" key="6">
    <source>
        <dbReference type="ARBA" id="ARBA00022695"/>
    </source>
</evidence>
<evidence type="ECO:0000256" key="5">
    <source>
        <dbReference type="ARBA" id="ARBA00022679"/>
    </source>
</evidence>
<protein>
    <recommendedName>
        <fullName evidence="3 13">Telomerase reverse transcriptase</fullName>
        <ecNumber evidence="2 13">2.7.7.49</ecNumber>
    </recommendedName>
    <alternativeName>
        <fullName evidence="13">Telomerase catalytic subunit</fullName>
    </alternativeName>
</protein>
<organism evidence="15 16">
    <name type="scientific">Trypanosoma cruzi marinkellei</name>
    <dbReference type="NCBI Taxonomy" id="85056"/>
    <lineage>
        <taxon>Eukaryota</taxon>
        <taxon>Discoba</taxon>
        <taxon>Euglenozoa</taxon>
        <taxon>Kinetoplastea</taxon>
        <taxon>Metakinetoplastina</taxon>
        <taxon>Trypanosomatida</taxon>
        <taxon>Trypanosomatidae</taxon>
        <taxon>Trypanosoma</taxon>
        <taxon>Schizotrypanum</taxon>
    </lineage>
</organism>
<keyword evidence="7 13" id="KW-0479">Metal-binding</keyword>
<evidence type="ECO:0000256" key="12">
    <source>
        <dbReference type="ARBA" id="ARBA00048173"/>
    </source>
</evidence>
<evidence type="ECO:0000256" key="4">
    <source>
        <dbReference type="ARBA" id="ARBA00022454"/>
    </source>
</evidence>
<evidence type="ECO:0000256" key="2">
    <source>
        <dbReference type="ARBA" id="ARBA00012493"/>
    </source>
</evidence>
<evidence type="ECO:0000256" key="7">
    <source>
        <dbReference type="ARBA" id="ARBA00022723"/>
    </source>
</evidence>